<dbReference type="FunFam" id="1.20.1270.60:FF:000007">
    <property type="entry name" value="Bridging integrator 1, isoform CRA_e"/>
    <property type="match status" value="1"/>
</dbReference>
<dbReference type="GO" id="GO:0005886">
    <property type="term" value="C:plasma membrane"/>
    <property type="evidence" value="ECO:0007669"/>
    <property type="project" value="TreeGrafter"/>
</dbReference>
<dbReference type="InterPro" id="IPR001452">
    <property type="entry name" value="SH3_domain"/>
</dbReference>
<dbReference type="Gene3D" id="2.30.30.40">
    <property type="entry name" value="SH3 Domains"/>
    <property type="match status" value="1"/>
</dbReference>
<dbReference type="SMART" id="SM00721">
    <property type="entry name" value="BAR"/>
    <property type="match status" value="1"/>
</dbReference>
<keyword evidence="2" id="KW-0728">SH3 domain</keyword>
<dbReference type="PRINTS" id="PR01251">
    <property type="entry name" value="AMPHIPHYSIN"/>
</dbReference>
<dbReference type="PRINTS" id="PR01253">
    <property type="entry name" value="AMPHIPHYSIN2"/>
</dbReference>
<dbReference type="OrthoDB" id="446293at2759"/>
<dbReference type="Proteomes" id="UP000796761">
    <property type="component" value="Unassembled WGS sequence"/>
</dbReference>
<sequence length="587" mass="64562">MVLQKLGKADETKDEQFEQCVQNFNKQLSEGTRLQKDLRTYLASVKAMHEASKKLTECLQEVYEPDWPGRDDTNKIAENNDLLWTDFHQKLVDQALLTMDTYLGQFPDIKSRIAKRGRKLVDYDSARHHFEALQTAKKKDETKIAKAEEELVKAQKVFEEMNVDLQEELPSLWNSRVGFYVNTFQSIAGLEENFHKEMSKLNQNLHDVLLGLDKQYSGNAFPVKAQPRKKTKLFARLRKKMSSDSTPAKANKSPSPPPDGSPITSPETKTVNHELEPSTLEAPGASIPKSPSQPAEGARAGAEAAGSEAAAGAEASKAEADSGSSSLPAVVVETFPATVNGTVEGGASSERADMPPGFLFKVQAMHDYTATDTDELQLKAGDVVLVIPFENPEEQLDVGATAMNSRLSKLQRLISLTSTIPSQGLLAVNMGMNCAPVSVISLFDRIKERSQGEEGYDVPGVVLVACCLIVIHFDTQALYKQYYLMGASCGISNRASVEAQRNHKSSSAPVLQVCLQGSQMEEKVKGVGFVFGSLPLIGMNFNEFMWLRIEAVITNSMCTCQIYVYEKSHDEIIISLQEQELTVPAAT</sequence>
<dbReference type="InterPro" id="IPR004148">
    <property type="entry name" value="BAR_dom"/>
</dbReference>
<dbReference type="Gene3D" id="1.20.1270.60">
    <property type="entry name" value="Arfaptin homology (AH) domain/BAR domain"/>
    <property type="match status" value="1"/>
</dbReference>
<dbReference type="EMBL" id="SWJQ01000067">
    <property type="protein sequence ID" value="TRZ23714.1"/>
    <property type="molecule type" value="Genomic_DNA"/>
</dbReference>
<feature type="region of interest" description="Disordered" evidence="5">
    <location>
        <begin position="238"/>
        <end position="325"/>
    </location>
</feature>
<dbReference type="InterPro" id="IPR003023">
    <property type="entry name" value="Amphiphysin_2"/>
</dbReference>
<feature type="domain" description="BAR" evidence="6">
    <location>
        <begin position="2"/>
        <end position="218"/>
    </location>
</feature>
<dbReference type="GO" id="GO:0048156">
    <property type="term" value="F:tau protein binding"/>
    <property type="evidence" value="ECO:0007669"/>
    <property type="project" value="TreeGrafter"/>
</dbReference>
<evidence type="ECO:0000313" key="8">
    <source>
        <dbReference type="Proteomes" id="UP000796761"/>
    </source>
</evidence>
<name>A0A8K1GR19_9PASS</name>
<evidence type="ECO:0000256" key="5">
    <source>
        <dbReference type="SAM" id="MobiDB-lite"/>
    </source>
</evidence>
<dbReference type="GO" id="GO:0008021">
    <property type="term" value="C:synaptic vesicle"/>
    <property type="evidence" value="ECO:0007669"/>
    <property type="project" value="TreeGrafter"/>
</dbReference>
<evidence type="ECO:0000256" key="3">
    <source>
        <dbReference type="ARBA" id="ARBA00022490"/>
    </source>
</evidence>
<comment type="caution">
    <text evidence="7">The sequence shown here is derived from an EMBL/GenBank/DDBJ whole genome shotgun (WGS) entry which is preliminary data.</text>
</comment>
<dbReference type="PANTHER" id="PTHR46514:SF4">
    <property type="entry name" value="MYC BOX-DEPENDENT-INTERACTING PROTEIN 1"/>
    <property type="match status" value="1"/>
</dbReference>
<organism evidence="7 8">
    <name type="scientific">Zosterops borbonicus</name>
    <dbReference type="NCBI Taxonomy" id="364589"/>
    <lineage>
        <taxon>Eukaryota</taxon>
        <taxon>Metazoa</taxon>
        <taxon>Chordata</taxon>
        <taxon>Craniata</taxon>
        <taxon>Vertebrata</taxon>
        <taxon>Euteleostomi</taxon>
        <taxon>Archelosauria</taxon>
        <taxon>Archosauria</taxon>
        <taxon>Dinosauria</taxon>
        <taxon>Saurischia</taxon>
        <taxon>Theropoda</taxon>
        <taxon>Coelurosauria</taxon>
        <taxon>Aves</taxon>
        <taxon>Neognathae</taxon>
        <taxon>Neoaves</taxon>
        <taxon>Telluraves</taxon>
        <taxon>Australaves</taxon>
        <taxon>Passeriformes</taxon>
        <taxon>Sylvioidea</taxon>
        <taxon>Zosteropidae</taxon>
        <taxon>Zosterops</taxon>
    </lineage>
</organism>
<evidence type="ECO:0000313" key="7">
    <source>
        <dbReference type="EMBL" id="TRZ23714.1"/>
    </source>
</evidence>
<dbReference type="SUPFAM" id="SSF103657">
    <property type="entry name" value="BAR/IMD domain-like"/>
    <property type="match status" value="1"/>
</dbReference>
<keyword evidence="8" id="KW-1185">Reference proteome</keyword>
<dbReference type="Pfam" id="PF03114">
    <property type="entry name" value="BAR"/>
    <property type="match status" value="1"/>
</dbReference>
<dbReference type="InterPro" id="IPR027267">
    <property type="entry name" value="AH/BAR_dom_sf"/>
</dbReference>
<comment type="subcellular location">
    <subcellularLocation>
        <location evidence="1">Cytoplasm</location>
    </subcellularLocation>
</comment>
<keyword evidence="4" id="KW-0175">Coiled coil</keyword>
<dbReference type="AlphaFoldDB" id="A0A8K1GR19"/>
<dbReference type="GO" id="GO:0030100">
    <property type="term" value="P:regulation of endocytosis"/>
    <property type="evidence" value="ECO:0007669"/>
    <property type="project" value="InterPro"/>
</dbReference>
<protein>
    <recommendedName>
        <fullName evidence="6">BAR domain-containing protein</fullName>
    </recommendedName>
</protein>
<gene>
    <name evidence="7" type="ORF">HGM15179_003421</name>
</gene>
<dbReference type="GO" id="GO:0005543">
    <property type="term" value="F:phospholipid binding"/>
    <property type="evidence" value="ECO:0007669"/>
    <property type="project" value="TreeGrafter"/>
</dbReference>
<dbReference type="SUPFAM" id="SSF50044">
    <property type="entry name" value="SH3-domain"/>
    <property type="match status" value="1"/>
</dbReference>
<accession>A0A8K1GR19</accession>
<dbReference type="PROSITE" id="PS51021">
    <property type="entry name" value="BAR"/>
    <property type="match status" value="1"/>
</dbReference>
<evidence type="ECO:0000256" key="2">
    <source>
        <dbReference type="ARBA" id="ARBA00022443"/>
    </source>
</evidence>
<feature type="coiled-coil region" evidence="4">
    <location>
        <begin position="130"/>
        <end position="164"/>
    </location>
</feature>
<proteinExistence type="predicted"/>
<evidence type="ECO:0000256" key="1">
    <source>
        <dbReference type="ARBA" id="ARBA00004496"/>
    </source>
</evidence>
<evidence type="ECO:0000259" key="6">
    <source>
        <dbReference type="PROSITE" id="PS51021"/>
    </source>
</evidence>
<evidence type="ECO:0000256" key="4">
    <source>
        <dbReference type="SAM" id="Coils"/>
    </source>
</evidence>
<keyword evidence="3" id="KW-0963">Cytoplasm</keyword>
<dbReference type="InterPro" id="IPR036028">
    <property type="entry name" value="SH3-like_dom_sf"/>
</dbReference>
<dbReference type="Pfam" id="PF00018">
    <property type="entry name" value="SH3_1"/>
    <property type="match status" value="1"/>
</dbReference>
<dbReference type="InterPro" id="IPR003005">
    <property type="entry name" value="Amphiphysin"/>
</dbReference>
<dbReference type="CDD" id="cd07611">
    <property type="entry name" value="BAR_Amphiphysin_I_II"/>
    <property type="match status" value="1"/>
</dbReference>
<reference evidence="7" key="1">
    <citation type="submission" date="2019-04" db="EMBL/GenBank/DDBJ databases">
        <title>Genome assembly of Zosterops borbonicus 15179.</title>
        <authorList>
            <person name="Leroy T."/>
            <person name="Anselmetti Y."/>
            <person name="Tilak M.-K."/>
            <person name="Nabholz B."/>
        </authorList>
    </citation>
    <scope>NUCLEOTIDE SEQUENCE</scope>
    <source>
        <strain evidence="7">HGM_15179</strain>
        <tissue evidence="7">Muscle</tissue>
    </source>
</reference>
<dbReference type="PANTHER" id="PTHR46514">
    <property type="entry name" value="AMPHIPHYSIN"/>
    <property type="match status" value="1"/>
</dbReference>
<feature type="compositionally biased region" description="Low complexity" evidence="5">
    <location>
        <begin position="295"/>
        <end position="325"/>
    </location>
</feature>